<dbReference type="EMBL" id="MHUW01000007">
    <property type="protein sequence ID" value="OHA84086.1"/>
    <property type="molecule type" value="Genomic_DNA"/>
</dbReference>
<sequence>MMSNRWSLIKRFGPITHKDFMLIGGNFCHLVEYYHQRTSETIVTLYKELPYSVTAPEDGISEWVDEENSKKELAVIAGIQNVPRDLFDLAENVQVIVVPNLMDSSSNVCGYMECKGLLSRHMVFSVSPDLTGKYLRSLCLSKENRPSKLWFGQGDGFEKLHHYSLS</sequence>
<evidence type="ECO:0000313" key="1">
    <source>
        <dbReference type="EMBL" id="OHA84086.1"/>
    </source>
</evidence>
<organism evidence="1 2">
    <name type="scientific">Candidatus Yonathbacteria bacterium RIFCSPLOWO2_01_FULL_47_33b</name>
    <dbReference type="NCBI Taxonomy" id="1802727"/>
    <lineage>
        <taxon>Bacteria</taxon>
        <taxon>Candidatus Yonathiibacteriota</taxon>
    </lineage>
</organism>
<comment type="caution">
    <text evidence="1">The sequence shown here is derived from an EMBL/GenBank/DDBJ whole genome shotgun (WGS) entry which is preliminary data.</text>
</comment>
<dbReference type="AlphaFoldDB" id="A0A1G2SGD8"/>
<reference evidence="1 2" key="1">
    <citation type="journal article" date="2016" name="Nat. Commun.">
        <title>Thousands of microbial genomes shed light on interconnected biogeochemical processes in an aquifer system.</title>
        <authorList>
            <person name="Anantharaman K."/>
            <person name="Brown C.T."/>
            <person name="Hug L.A."/>
            <person name="Sharon I."/>
            <person name="Castelle C.J."/>
            <person name="Probst A.J."/>
            <person name="Thomas B.C."/>
            <person name="Singh A."/>
            <person name="Wilkins M.J."/>
            <person name="Karaoz U."/>
            <person name="Brodie E.L."/>
            <person name="Williams K.H."/>
            <person name="Hubbard S.S."/>
            <person name="Banfield J.F."/>
        </authorList>
    </citation>
    <scope>NUCLEOTIDE SEQUENCE [LARGE SCALE GENOMIC DNA]</scope>
</reference>
<evidence type="ECO:0000313" key="2">
    <source>
        <dbReference type="Proteomes" id="UP000177987"/>
    </source>
</evidence>
<protein>
    <submittedName>
        <fullName evidence="1">Uncharacterized protein</fullName>
    </submittedName>
</protein>
<name>A0A1G2SGD8_9BACT</name>
<proteinExistence type="predicted"/>
<gene>
    <name evidence="1" type="ORF">A2937_02730</name>
</gene>
<dbReference type="Proteomes" id="UP000177987">
    <property type="component" value="Unassembled WGS sequence"/>
</dbReference>
<dbReference type="STRING" id="1802727.A2937_02730"/>
<accession>A0A1G2SGD8</accession>